<evidence type="ECO:0000256" key="4">
    <source>
        <dbReference type="ARBA" id="ARBA00022832"/>
    </source>
</evidence>
<dbReference type="GO" id="GO:0004315">
    <property type="term" value="F:3-oxoacyl-[acyl-carrier-protein] synthase activity"/>
    <property type="evidence" value="ECO:0007669"/>
    <property type="project" value="InterPro"/>
</dbReference>
<evidence type="ECO:0000259" key="8">
    <source>
        <dbReference type="PROSITE" id="PS52004"/>
    </source>
</evidence>
<dbReference type="Pfam" id="PF02801">
    <property type="entry name" value="Ketoacyl-synt_C"/>
    <property type="match status" value="1"/>
</dbReference>
<dbReference type="SMART" id="SM00825">
    <property type="entry name" value="PKS_KS"/>
    <property type="match status" value="1"/>
</dbReference>
<dbReference type="CDD" id="cd00834">
    <property type="entry name" value="KAS_I_II"/>
    <property type="match status" value="1"/>
</dbReference>
<name>A0A381V3V4_9ZZZZ</name>
<dbReference type="AlphaFoldDB" id="A0A381V3V4"/>
<dbReference type="PANTHER" id="PTHR11712">
    <property type="entry name" value="POLYKETIDE SYNTHASE-RELATED"/>
    <property type="match status" value="1"/>
</dbReference>
<keyword evidence="2" id="KW-0444">Lipid biosynthesis</keyword>
<evidence type="ECO:0000256" key="5">
    <source>
        <dbReference type="ARBA" id="ARBA00023098"/>
    </source>
</evidence>
<dbReference type="PIRSF" id="PIRSF000447">
    <property type="entry name" value="KAS_II"/>
    <property type="match status" value="1"/>
</dbReference>
<dbReference type="PANTHER" id="PTHR11712:SF336">
    <property type="entry name" value="3-OXOACYL-[ACYL-CARRIER-PROTEIN] SYNTHASE, MITOCHONDRIAL"/>
    <property type="match status" value="1"/>
</dbReference>
<dbReference type="PROSITE" id="PS52004">
    <property type="entry name" value="KS3_2"/>
    <property type="match status" value="1"/>
</dbReference>
<dbReference type="Pfam" id="PF00109">
    <property type="entry name" value="ketoacyl-synt"/>
    <property type="match status" value="1"/>
</dbReference>
<dbReference type="InterPro" id="IPR000794">
    <property type="entry name" value="Beta-ketoacyl_synthase"/>
</dbReference>
<dbReference type="InterPro" id="IPR017568">
    <property type="entry name" value="3-oxoacyl-ACP_synth-2"/>
</dbReference>
<evidence type="ECO:0000256" key="6">
    <source>
        <dbReference type="ARBA" id="ARBA00023160"/>
    </source>
</evidence>
<evidence type="ECO:0000313" key="9">
    <source>
        <dbReference type="EMBL" id="SVA35042.1"/>
    </source>
</evidence>
<accession>A0A381V3V4</accession>
<dbReference type="NCBIfam" id="NF004970">
    <property type="entry name" value="PRK06333.1"/>
    <property type="match status" value="1"/>
</dbReference>
<dbReference type="InterPro" id="IPR014030">
    <property type="entry name" value="Ketoacyl_synth_N"/>
</dbReference>
<dbReference type="NCBIfam" id="TIGR03150">
    <property type="entry name" value="fabF"/>
    <property type="match status" value="1"/>
</dbReference>
<keyword evidence="3" id="KW-0808">Transferase</keyword>
<dbReference type="InterPro" id="IPR016039">
    <property type="entry name" value="Thiolase-like"/>
</dbReference>
<proteinExistence type="inferred from homology"/>
<dbReference type="GO" id="GO:0005829">
    <property type="term" value="C:cytosol"/>
    <property type="evidence" value="ECO:0007669"/>
    <property type="project" value="TreeGrafter"/>
</dbReference>
<keyword evidence="7" id="KW-0012">Acyltransferase</keyword>
<organism evidence="9">
    <name type="scientific">marine metagenome</name>
    <dbReference type="NCBI Taxonomy" id="408172"/>
    <lineage>
        <taxon>unclassified sequences</taxon>
        <taxon>metagenomes</taxon>
        <taxon>ecological metagenomes</taxon>
    </lineage>
</organism>
<dbReference type="NCBIfam" id="NF005589">
    <property type="entry name" value="PRK07314.1"/>
    <property type="match status" value="1"/>
</dbReference>
<dbReference type="FunFam" id="3.40.47.10:FF:000009">
    <property type="entry name" value="3-oxoacyl-[acyl-carrier-protein] synthase 2"/>
    <property type="match status" value="1"/>
</dbReference>
<evidence type="ECO:0000256" key="7">
    <source>
        <dbReference type="ARBA" id="ARBA00023315"/>
    </source>
</evidence>
<dbReference type="InterPro" id="IPR018201">
    <property type="entry name" value="Ketoacyl_synth_AS"/>
</dbReference>
<feature type="domain" description="Ketosynthase family 3 (KS3)" evidence="8">
    <location>
        <begin position="2"/>
        <end position="410"/>
    </location>
</feature>
<evidence type="ECO:0000256" key="2">
    <source>
        <dbReference type="ARBA" id="ARBA00022516"/>
    </source>
</evidence>
<dbReference type="InterPro" id="IPR020841">
    <property type="entry name" value="PKS_Beta-ketoAc_synthase_dom"/>
</dbReference>
<comment type="similarity">
    <text evidence="1">Belongs to the thiolase-like superfamily. Beta-ketoacyl-ACP synthases family.</text>
</comment>
<dbReference type="SUPFAM" id="SSF53901">
    <property type="entry name" value="Thiolase-like"/>
    <property type="match status" value="2"/>
</dbReference>
<dbReference type="EMBL" id="UINC01007778">
    <property type="protein sequence ID" value="SVA35042.1"/>
    <property type="molecule type" value="Genomic_DNA"/>
</dbReference>
<evidence type="ECO:0000256" key="1">
    <source>
        <dbReference type="ARBA" id="ARBA00008467"/>
    </source>
</evidence>
<dbReference type="PROSITE" id="PS00606">
    <property type="entry name" value="KS3_1"/>
    <property type="match status" value="1"/>
</dbReference>
<dbReference type="InterPro" id="IPR014031">
    <property type="entry name" value="Ketoacyl_synth_C"/>
</dbReference>
<gene>
    <name evidence="9" type="ORF">METZ01_LOCUS87896</name>
</gene>
<sequence>MTDRVVVTGIGLVTPMGLDRKSTWDSLIEGKSGIDYISLFDAEGYESRIAGEVNEFDATAALGRKEAKRLDRFAQFACVAALEALEHANLNMEKEDADRVGVLIGSGVGGIITITDQHKILLQKGPKRVSPFLVPMMLGDMASGQVSMMIGAKGPNFSTVSACATGADSIGEALEMIRRGRADVVIAGGTEAAVCEIGVAGFNSCMALSTRNEDPQGASRPFDSGRDGFVLGEGAGLIVLESLKHAEQRGANILAELSGYGASSDAHHVTQPHPEGEGAARAMKWAIEDAGIAPDKVDYINAHGTSTPLNDKYETIAMKRMYGDHAYKLAISSTKSMTGHLLGAAGGIEAAFTVLAIKDGVVPPTININDPDPDCDLNYVPNNAIKQTVNVAMSNSLGFGGHNASLVFKRFAQ</sequence>
<dbReference type="Gene3D" id="3.40.47.10">
    <property type="match status" value="1"/>
</dbReference>
<evidence type="ECO:0000256" key="3">
    <source>
        <dbReference type="ARBA" id="ARBA00022679"/>
    </source>
</evidence>
<keyword evidence="4" id="KW-0276">Fatty acid metabolism</keyword>
<keyword evidence="6" id="KW-0275">Fatty acid biosynthesis</keyword>
<keyword evidence="5" id="KW-0443">Lipid metabolism</keyword>
<dbReference type="GO" id="GO:0006633">
    <property type="term" value="P:fatty acid biosynthetic process"/>
    <property type="evidence" value="ECO:0007669"/>
    <property type="project" value="UniProtKB-KW"/>
</dbReference>
<protein>
    <recommendedName>
        <fullName evidence="8">Ketosynthase family 3 (KS3) domain-containing protein</fullName>
    </recommendedName>
</protein>
<reference evidence="9" key="1">
    <citation type="submission" date="2018-05" db="EMBL/GenBank/DDBJ databases">
        <authorList>
            <person name="Lanie J.A."/>
            <person name="Ng W.-L."/>
            <person name="Kazmierczak K.M."/>
            <person name="Andrzejewski T.M."/>
            <person name="Davidsen T.M."/>
            <person name="Wayne K.J."/>
            <person name="Tettelin H."/>
            <person name="Glass J.I."/>
            <person name="Rusch D."/>
            <person name="Podicherti R."/>
            <person name="Tsui H.-C.T."/>
            <person name="Winkler M.E."/>
        </authorList>
    </citation>
    <scope>NUCLEOTIDE SEQUENCE</scope>
</reference>